<feature type="region of interest" description="Disordered" evidence="2">
    <location>
        <begin position="178"/>
        <end position="250"/>
    </location>
</feature>
<dbReference type="GO" id="GO:0003714">
    <property type="term" value="F:transcription corepressor activity"/>
    <property type="evidence" value="ECO:0007669"/>
    <property type="project" value="TreeGrafter"/>
</dbReference>
<organism evidence="4 5">
    <name type="scientific">Cladophialophora chaetospira</name>
    <dbReference type="NCBI Taxonomy" id="386627"/>
    <lineage>
        <taxon>Eukaryota</taxon>
        <taxon>Fungi</taxon>
        <taxon>Dikarya</taxon>
        <taxon>Ascomycota</taxon>
        <taxon>Pezizomycotina</taxon>
        <taxon>Eurotiomycetes</taxon>
        <taxon>Chaetothyriomycetidae</taxon>
        <taxon>Chaetothyriales</taxon>
        <taxon>Herpotrichiellaceae</taxon>
        <taxon>Cladophialophora</taxon>
    </lineage>
</organism>
<dbReference type="InterPro" id="IPR024325">
    <property type="entry name" value="DUF3835"/>
</dbReference>
<dbReference type="GO" id="GO:0003682">
    <property type="term" value="F:chromatin binding"/>
    <property type="evidence" value="ECO:0007669"/>
    <property type="project" value="TreeGrafter"/>
</dbReference>
<dbReference type="InterPro" id="IPR039553">
    <property type="entry name" value="Prefoldin-like"/>
</dbReference>
<dbReference type="PANTHER" id="PTHR15111:SF0">
    <property type="entry name" value="UNCONVENTIONAL PREFOLDIN RPB5 INTERACTOR 1"/>
    <property type="match status" value="1"/>
</dbReference>
<dbReference type="InterPro" id="IPR052255">
    <property type="entry name" value="RNA_pol_II_subunit5-mediator"/>
</dbReference>
<feature type="compositionally biased region" description="Polar residues" evidence="2">
    <location>
        <begin position="410"/>
        <end position="424"/>
    </location>
</feature>
<evidence type="ECO:0000259" key="3">
    <source>
        <dbReference type="Pfam" id="PF12927"/>
    </source>
</evidence>
<feature type="region of interest" description="Disordered" evidence="2">
    <location>
        <begin position="552"/>
        <end position="580"/>
    </location>
</feature>
<gene>
    <name evidence="4" type="ORF">H2200_009105</name>
</gene>
<sequence>MDDAALARIERQRKELETNIAKLRKALRHWQTLEIDYEGLREEFLGIPQDSNPEECLKAAKDSKPELLDENELRQLLVDTTSRPRRPAQLVDLLSKRVDYVTRNIETIRKQVSDAEKKRNALLLAEEPDHRDEASLPLAEILEELDDSGNIISSKVQNPGSDAPQLLETLKKAGVEDLEETDGTITKTPSLNNAVDNDDSDSEKEVEAAATPQPQSGAQTTLSRDTSTSTGQFPTNSADNPEEAELRREMLAYSRGLDEVGAIVAELELEEGDSEVSYDEDQLDGLDSDLDIAEDSEDDSEDENGKSRLGLSVSRGYQKKMEELQERLGLKNIGPEQETEATIHQVRKEQQPPAAEAARKAAIARDETSKKSNLKTAILEPPNSVQATEKKSRKKKVAFSSELDIASEEPLTTTSAPKNRSTLATEKPNGRPINESIVERESNSDATEPPAPTAPVPQAAKQSRFKAARQSQPQTPMFARPMEFPPEKTNNENSPPRPLVAADLVERTAAKATKAPDPNDFSDQDHQREIVREYEQHRIKRILAQEGRFLGDAEEGEITPLEDEDTGQRVSRFKAARLKR</sequence>
<dbReference type="Pfam" id="PF12927">
    <property type="entry name" value="DUF3835"/>
    <property type="match status" value="1"/>
</dbReference>
<feature type="compositionally biased region" description="Basic and acidic residues" evidence="2">
    <location>
        <begin position="357"/>
        <end position="370"/>
    </location>
</feature>
<accession>A0AA39CFA9</accession>
<evidence type="ECO:0000256" key="1">
    <source>
        <dbReference type="SAM" id="Coils"/>
    </source>
</evidence>
<feature type="domain" description="DUF3835" evidence="3">
    <location>
        <begin position="500"/>
        <end position="578"/>
    </location>
</feature>
<keyword evidence="5" id="KW-1185">Reference proteome</keyword>
<reference evidence="4" key="1">
    <citation type="submission" date="2022-10" db="EMBL/GenBank/DDBJ databases">
        <title>Culturing micro-colonial fungi from biological soil crusts in the Mojave desert and describing Neophaeococcomyces mojavensis, and introducing the new genera and species Taxawa tesnikishii.</title>
        <authorList>
            <person name="Kurbessoian T."/>
            <person name="Stajich J.E."/>
        </authorList>
    </citation>
    <scope>NUCLEOTIDE SEQUENCE</scope>
    <source>
        <strain evidence="4">TK_41</strain>
    </source>
</reference>
<feature type="compositionally biased region" description="Polar residues" evidence="2">
    <location>
        <begin position="212"/>
        <end position="239"/>
    </location>
</feature>
<evidence type="ECO:0000256" key="2">
    <source>
        <dbReference type="SAM" id="MobiDB-lite"/>
    </source>
</evidence>
<feature type="region of interest" description="Disordered" evidence="2">
    <location>
        <begin position="329"/>
        <end position="530"/>
    </location>
</feature>
<dbReference type="GO" id="GO:0019212">
    <property type="term" value="F:phosphatase inhibitor activity"/>
    <property type="evidence" value="ECO:0007669"/>
    <property type="project" value="TreeGrafter"/>
</dbReference>
<dbReference type="EMBL" id="JAPDRK010000014">
    <property type="protein sequence ID" value="KAJ9606144.1"/>
    <property type="molecule type" value="Genomic_DNA"/>
</dbReference>
<dbReference type="GO" id="GO:0000122">
    <property type="term" value="P:negative regulation of transcription by RNA polymerase II"/>
    <property type="evidence" value="ECO:0007669"/>
    <property type="project" value="TreeGrafter"/>
</dbReference>
<feature type="compositionally biased region" description="Basic residues" evidence="2">
    <location>
        <begin position="571"/>
        <end position="580"/>
    </location>
</feature>
<feature type="compositionally biased region" description="Polar residues" evidence="2">
    <location>
        <begin position="183"/>
        <end position="195"/>
    </location>
</feature>
<feature type="compositionally biased region" description="Acidic residues" evidence="2">
    <location>
        <begin position="552"/>
        <end position="565"/>
    </location>
</feature>
<name>A0AA39CFA9_9EURO</name>
<dbReference type="AlphaFoldDB" id="A0AA39CFA9"/>
<comment type="caution">
    <text evidence="4">The sequence shown here is derived from an EMBL/GenBank/DDBJ whole genome shotgun (WGS) entry which is preliminary data.</text>
</comment>
<feature type="coiled-coil region" evidence="1">
    <location>
        <begin position="6"/>
        <end position="33"/>
    </location>
</feature>
<proteinExistence type="predicted"/>
<evidence type="ECO:0000313" key="4">
    <source>
        <dbReference type="EMBL" id="KAJ9606144.1"/>
    </source>
</evidence>
<dbReference type="PANTHER" id="PTHR15111">
    <property type="entry name" value="RNA POLYMERASE II SUBUNIT 5-MEDIATING PROTEIN NNX3"/>
    <property type="match status" value="1"/>
</dbReference>
<feature type="region of interest" description="Disordered" evidence="2">
    <location>
        <begin position="269"/>
        <end position="313"/>
    </location>
</feature>
<feature type="compositionally biased region" description="Acidic residues" evidence="2">
    <location>
        <begin position="269"/>
        <end position="302"/>
    </location>
</feature>
<evidence type="ECO:0000313" key="5">
    <source>
        <dbReference type="Proteomes" id="UP001172673"/>
    </source>
</evidence>
<dbReference type="Proteomes" id="UP001172673">
    <property type="component" value="Unassembled WGS sequence"/>
</dbReference>
<keyword evidence="1" id="KW-0175">Coiled coil</keyword>
<dbReference type="Pfam" id="PF13758">
    <property type="entry name" value="Prefoldin_3"/>
    <property type="match status" value="1"/>
</dbReference>
<protein>
    <recommendedName>
        <fullName evidence="3">DUF3835 domain-containing protein</fullName>
    </recommendedName>
</protein>